<proteinExistence type="inferred from homology"/>
<dbReference type="PANTHER" id="PTHR44835:SF1">
    <property type="entry name" value="PROTEIN O-GLCNAC TRANSFERASE"/>
    <property type="match status" value="1"/>
</dbReference>
<dbReference type="EMBL" id="MLJW01000014">
    <property type="protein sequence ID" value="OIR13362.1"/>
    <property type="molecule type" value="Genomic_DNA"/>
</dbReference>
<evidence type="ECO:0000256" key="2">
    <source>
        <dbReference type="ARBA" id="ARBA00005386"/>
    </source>
</evidence>
<dbReference type="EC" id="2.4.1.255" evidence="3"/>
<evidence type="ECO:0000256" key="3">
    <source>
        <dbReference type="ARBA" id="ARBA00011970"/>
    </source>
</evidence>
<reference evidence="9" key="1">
    <citation type="submission" date="2016-10" db="EMBL/GenBank/DDBJ databases">
        <title>Sequence of Gallionella enrichment culture.</title>
        <authorList>
            <person name="Poehlein A."/>
            <person name="Muehling M."/>
            <person name="Daniel R."/>
        </authorList>
    </citation>
    <scope>NUCLEOTIDE SEQUENCE</scope>
</reference>
<gene>
    <name evidence="9" type="ORF">GALL_51740</name>
</gene>
<name>A0A1J5SXR7_9ZZZZ</name>
<feature type="domain" description="O-GlcNAc transferase C-terminal" evidence="8">
    <location>
        <begin position="399"/>
        <end position="576"/>
    </location>
</feature>
<keyword evidence="7" id="KW-0802">TPR repeat</keyword>
<keyword evidence="5" id="KW-0808">Transferase</keyword>
<dbReference type="GO" id="GO:0097363">
    <property type="term" value="F:protein O-acetylglucosaminyltransferase activity"/>
    <property type="evidence" value="ECO:0007669"/>
    <property type="project" value="UniProtKB-EC"/>
</dbReference>
<dbReference type="AlphaFoldDB" id="A0A1J5SXR7"/>
<dbReference type="Gene3D" id="3.40.50.2000">
    <property type="entry name" value="Glycogen Phosphorylase B"/>
    <property type="match status" value="1"/>
</dbReference>
<dbReference type="PANTHER" id="PTHR44835">
    <property type="entry name" value="UDP-N-ACETYLGLUCOSAMINE--PEPTIDE N-ACETYLGLUCOSAMINYLTRANSFERASE SPINDLY-RELATED"/>
    <property type="match status" value="1"/>
</dbReference>
<protein>
    <recommendedName>
        <fullName evidence="3">protein O-GlcNAc transferase</fullName>
        <ecNumber evidence="3">2.4.1.255</ecNumber>
    </recommendedName>
</protein>
<keyword evidence="4" id="KW-0328">Glycosyltransferase</keyword>
<evidence type="ECO:0000313" key="9">
    <source>
        <dbReference type="EMBL" id="OIR13362.1"/>
    </source>
</evidence>
<evidence type="ECO:0000256" key="6">
    <source>
        <dbReference type="ARBA" id="ARBA00022737"/>
    </source>
</evidence>
<dbReference type="InterPro" id="IPR029489">
    <property type="entry name" value="OGT/SEC/SPY_C"/>
</dbReference>
<comment type="similarity">
    <text evidence="2">Belongs to the glycosyltransferase 41 family. O-GlcNAc transferase subfamily.</text>
</comment>
<evidence type="ECO:0000256" key="5">
    <source>
        <dbReference type="ARBA" id="ARBA00022679"/>
    </source>
</evidence>
<accession>A0A1J5SXR7</accession>
<keyword evidence="6" id="KW-0677">Repeat</keyword>
<dbReference type="Pfam" id="PF13844">
    <property type="entry name" value="Glyco_transf_41"/>
    <property type="match status" value="1"/>
</dbReference>
<dbReference type="InterPro" id="IPR011990">
    <property type="entry name" value="TPR-like_helical_dom_sf"/>
</dbReference>
<dbReference type="Gene3D" id="1.25.40.10">
    <property type="entry name" value="Tetratricopeptide repeat domain"/>
    <property type="match status" value="1"/>
</dbReference>
<dbReference type="InterPro" id="IPR051939">
    <property type="entry name" value="Glycosyltr_41/O-GlcNAc_trsf"/>
</dbReference>
<evidence type="ECO:0000256" key="7">
    <source>
        <dbReference type="ARBA" id="ARBA00022803"/>
    </source>
</evidence>
<sequence>MTLAHSPLAEPSAPVPTSLFVRITGLAEAVRSNPNATAAVDELRSLQTLCVRAIRGLPGHQKTGPEVEAACGIVEFFVREGFVDRPVGGDLLNDAEKACKAGWTGLLSALLVAPAWQLKSAPRIEDTPMWLWPVYTECLLRLPPLLAETGQADGLAEHYARRLREIARLVDANLGSSAVRGLVDKFLQAGDCTLLCNSTGSLREILAIRARILSLVNGVTKEAADVIVLPREGRRLKVGFVIESLENQSWVRAALPWFEHLDDRRYESILFSVTPSSSALAGHVATRVGELRVLGDAGREAVDVLRGGLFDVLVFFTRVTRGGDPVTALALHRVAPVQVVLDETRMTSGIPNADLTIIDACESPARESVHYTERLAVMPEAGVSFVSNSSRTPLTAEWTREGLGIPVEAVVYAAVAPFRNLTPEWLACVARILASVPDSRLLVYSYHPEDGSEAALGRLCGLVGPVMSAHGVDESRLILSNEALPSESEVLALLKVADLYLDTWPVSQGEGSLLALEAGLPVLASLAALGHPAPGASAMSRLGFGGYVSAGAEDFVTNAVRLGRGAEERANLRGELKVSIGNAESCGDPVAFADAAGALLEKAFDEVAANGRPGIPAGGAPITTLLGTNLDELRVSVEEQLRSGFAPEAAASLAPAVAACPADPVIRGLHRRVLMAEYRFDRAADSLLSAVERQSANADIWYQLGLALRGAGKRQDALQALEVSLRLNHSNLEGWLTLGEMAREAGHAEMIREIAAVAVQLAPDDPRVKDLAAVAGAQGA</sequence>
<dbReference type="InterPro" id="IPR019734">
    <property type="entry name" value="TPR_rpt"/>
</dbReference>
<dbReference type="SUPFAM" id="SSF48452">
    <property type="entry name" value="TPR-like"/>
    <property type="match status" value="1"/>
</dbReference>
<comment type="caution">
    <text evidence="9">The sequence shown here is derived from an EMBL/GenBank/DDBJ whole genome shotgun (WGS) entry which is preliminary data.</text>
</comment>
<organism evidence="9">
    <name type="scientific">mine drainage metagenome</name>
    <dbReference type="NCBI Taxonomy" id="410659"/>
    <lineage>
        <taxon>unclassified sequences</taxon>
        <taxon>metagenomes</taxon>
        <taxon>ecological metagenomes</taxon>
    </lineage>
</organism>
<comment type="pathway">
    <text evidence="1">Protein modification; protein glycosylation.</text>
</comment>
<evidence type="ECO:0000256" key="4">
    <source>
        <dbReference type="ARBA" id="ARBA00022676"/>
    </source>
</evidence>
<dbReference type="Gene3D" id="3.40.50.11380">
    <property type="match status" value="1"/>
</dbReference>
<evidence type="ECO:0000256" key="1">
    <source>
        <dbReference type="ARBA" id="ARBA00004922"/>
    </source>
</evidence>
<dbReference type="PROSITE" id="PS50005">
    <property type="entry name" value="TPR"/>
    <property type="match status" value="1"/>
</dbReference>
<evidence type="ECO:0000259" key="8">
    <source>
        <dbReference type="Pfam" id="PF13844"/>
    </source>
</evidence>